<dbReference type="InterPro" id="IPR032466">
    <property type="entry name" value="Metal_Hydrolase"/>
</dbReference>
<dbReference type="InterPro" id="IPR011059">
    <property type="entry name" value="Metal-dep_hydrolase_composite"/>
</dbReference>
<dbReference type="Gene3D" id="2.30.40.10">
    <property type="entry name" value="Urease, subunit C, domain 1"/>
    <property type="match status" value="1"/>
</dbReference>
<keyword evidence="5" id="KW-1185">Reference proteome</keyword>
<dbReference type="GO" id="GO:0046872">
    <property type="term" value="F:metal ion binding"/>
    <property type="evidence" value="ECO:0007669"/>
    <property type="project" value="UniProtKB-KW"/>
</dbReference>
<keyword evidence="1" id="KW-0479">Metal-binding</keyword>
<dbReference type="GO" id="GO:0016814">
    <property type="term" value="F:hydrolase activity, acting on carbon-nitrogen (but not peptide) bonds, in cyclic amidines"/>
    <property type="evidence" value="ECO:0007669"/>
    <property type="project" value="TreeGrafter"/>
</dbReference>
<dbReference type="EMBL" id="AP024597">
    <property type="protein sequence ID" value="BCU71632.1"/>
    <property type="molecule type" value="Genomic_DNA"/>
</dbReference>
<dbReference type="KEGG" id="csty:KN1_29290"/>
<dbReference type="InterPro" id="IPR013108">
    <property type="entry name" value="Amidohydro_3"/>
</dbReference>
<sequence>MLIKNARAVNLDDRLHSIYVNPEGIIECIDCMKKDGEVIDAQGRILLPPFINPHCHLGYSMTIDISRHNITGTLTEGARIVREETSKRINEEELKQRLSKIIEILFSHGIFYVRTHELITLESNIALKTLKVRENPLVNIQVVTLPATGVMEEGEDEVIKTLESGAEVVGFVPQMELNYELAVKSVKKAFDIAVGLNKLVDGHVDETDDPSSKYTELVIAEAMKRGYGNKTTISHMTASHSYDNWYFHELLYKLVDSGVSVVSNPMVSLYLQGRYDPYPKRRGIARIKDMLNKGINVGIGTDNVMDPIFPLGDYNMLRVLNYAFIVDHFSVQDIPLLFKTVTYNSSNILGITDYGRLEVGKKAEFIILNERSLSDAISYTSKPFLAVRGEYMVMNRLESSGVIKHD</sequence>
<dbReference type="GeneID" id="66164642"/>
<protein>
    <submittedName>
        <fullName evidence="4">Amidohydrolase</fullName>
    </submittedName>
</protein>
<name>A0A8D5U9Y8_9CREN</name>
<feature type="domain" description="Amidohydrolase 3" evidence="3">
    <location>
        <begin position="70"/>
        <end position="371"/>
    </location>
</feature>
<evidence type="ECO:0000256" key="2">
    <source>
        <dbReference type="ARBA" id="ARBA00022801"/>
    </source>
</evidence>
<organism evidence="4 5">
    <name type="scientific">Stygiolobus caldivivus</name>
    <dbReference type="NCBI Taxonomy" id="2824673"/>
    <lineage>
        <taxon>Archaea</taxon>
        <taxon>Thermoproteota</taxon>
        <taxon>Thermoprotei</taxon>
        <taxon>Sulfolobales</taxon>
        <taxon>Sulfolobaceae</taxon>
        <taxon>Stygiolobus</taxon>
    </lineage>
</organism>
<evidence type="ECO:0000259" key="3">
    <source>
        <dbReference type="Pfam" id="PF07969"/>
    </source>
</evidence>
<proteinExistence type="predicted"/>
<evidence type="ECO:0000313" key="4">
    <source>
        <dbReference type="EMBL" id="BCU71632.1"/>
    </source>
</evidence>
<dbReference type="Pfam" id="PF07969">
    <property type="entry name" value="Amidohydro_3"/>
    <property type="match status" value="1"/>
</dbReference>
<dbReference type="SUPFAM" id="SSF51338">
    <property type="entry name" value="Composite domain of metallo-dependent hydrolases"/>
    <property type="match status" value="1"/>
</dbReference>
<dbReference type="InterPro" id="IPR052349">
    <property type="entry name" value="Metallo-hydrolase_Enzymes"/>
</dbReference>
<dbReference type="PANTHER" id="PTHR32027">
    <property type="entry name" value="CYTOSINE DEAMINASE"/>
    <property type="match status" value="1"/>
</dbReference>
<keyword evidence="2" id="KW-0378">Hydrolase</keyword>
<evidence type="ECO:0000256" key="1">
    <source>
        <dbReference type="ARBA" id="ARBA00022723"/>
    </source>
</evidence>
<dbReference type="AlphaFoldDB" id="A0A8D5U9Y8"/>
<dbReference type="Proteomes" id="UP000825123">
    <property type="component" value="Chromosome"/>
</dbReference>
<reference evidence="4 5" key="1">
    <citation type="submission" date="2021-04" db="EMBL/GenBank/DDBJ databases">
        <title>Complete genome sequence of Stygiolobus sp. KN-1.</title>
        <authorList>
            <person name="Nakamura K."/>
            <person name="Sakai H."/>
            <person name="Kurosawa N."/>
        </authorList>
    </citation>
    <scope>NUCLEOTIDE SEQUENCE [LARGE SCALE GENOMIC DNA]</scope>
    <source>
        <strain evidence="4 5">KN-1</strain>
    </source>
</reference>
<accession>A0A8D5U9Y8</accession>
<evidence type="ECO:0000313" key="5">
    <source>
        <dbReference type="Proteomes" id="UP000825123"/>
    </source>
</evidence>
<dbReference type="SUPFAM" id="SSF51556">
    <property type="entry name" value="Metallo-dependent hydrolases"/>
    <property type="match status" value="1"/>
</dbReference>
<dbReference type="Gene3D" id="3.20.20.140">
    <property type="entry name" value="Metal-dependent hydrolases"/>
    <property type="match status" value="1"/>
</dbReference>
<dbReference type="CDD" id="cd01293">
    <property type="entry name" value="Bact_CD"/>
    <property type="match status" value="1"/>
</dbReference>
<dbReference type="PANTHER" id="PTHR32027:SF0">
    <property type="entry name" value="CYTOSINE DEAMINASE"/>
    <property type="match status" value="1"/>
</dbReference>
<gene>
    <name evidence="4" type="ORF">KN1_29290</name>
</gene>
<dbReference type="RefSeq" id="WP_221288498.1">
    <property type="nucleotide sequence ID" value="NZ_AP024597.1"/>
</dbReference>
<dbReference type="FunFam" id="3.20.20.140:FF:000019">
    <property type="entry name" value="Cytosine deaminase"/>
    <property type="match status" value="1"/>
</dbReference>